<dbReference type="PANTHER" id="PTHR43353">
    <property type="entry name" value="SUCCINATE-SEMIALDEHYDE DEHYDROGENASE, MITOCHONDRIAL"/>
    <property type="match status" value="1"/>
</dbReference>
<dbReference type="InterPro" id="IPR016161">
    <property type="entry name" value="Ald_DH/histidinol_DH"/>
</dbReference>
<dbReference type="EMBL" id="FUZP01000001">
    <property type="protein sequence ID" value="SKC46566.1"/>
    <property type="molecule type" value="Genomic_DNA"/>
</dbReference>
<accession>A0A1T5J5E2</accession>
<evidence type="ECO:0000259" key="3">
    <source>
        <dbReference type="Pfam" id="PF00171"/>
    </source>
</evidence>
<protein>
    <submittedName>
        <fullName evidence="4">NADP-dependent aldehyde dehydrogenase</fullName>
    </submittedName>
</protein>
<organism evidence="4 5">
    <name type="scientific">Okibacterium fritillariae</name>
    <dbReference type="NCBI Taxonomy" id="123320"/>
    <lineage>
        <taxon>Bacteria</taxon>
        <taxon>Bacillati</taxon>
        <taxon>Actinomycetota</taxon>
        <taxon>Actinomycetes</taxon>
        <taxon>Micrococcales</taxon>
        <taxon>Microbacteriaceae</taxon>
        <taxon>Okibacterium</taxon>
    </lineage>
</organism>
<evidence type="ECO:0000256" key="2">
    <source>
        <dbReference type="SAM" id="MobiDB-lite"/>
    </source>
</evidence>
<dbReference type="CDD" id="cd07129">
    <property type="entry name" value="ALDH_KGSADH"/>
    <property type="match status" value="1"/>
</dbReference>
<dbReference type="AlphaFoldDB" id="A0A1T5J5E2"/>
<dbReference type="InterPro" id="IPR016162">
    <property type="entry name" value="Ald_DH_N"/>
</dbReference>
<name>A0A1T5J5E2_9MICO</name>
<feature type="region of interest" description="Disordered" evidence="2">
    <location>
        <begin position="1"/>
        <end position="33"/>
    </location>
</feature>
<dbReference type="InterPro" id="IPR015590">
    <property type="entry name" value="Aldehyde_DH_dom"/>
</dbReference>
<feature type="region of interest" description="Disordered" evidence="2">
    <location>
        <begin position="496"/>
        <end position="529"/>
    </location>
</feature>
<dbReference type="RefSeq" id="WP_079727311.1">
    <property type="nucleotide sequence ID" value="NZ_FUZP01000001.1"/>
</dbReference>
<dbReference type="OrthoDB" id="9770537at2"/>
<dbReference type="Proteomes" id="UP000190857">
    <property type="component" value="Unassembled WGS sequence"/>
</dbReference>
<gene>
    <name evidence="4" type="ORF">SAMN06309945_1234</name>
</gene>
<dbReference type="GO" id="GO:0016620">
    <property type="term" value="F:oxidoreductase activity, acting on the aldehyde or oxo group of donors, NAD or NADP as acceptor"/>
    <property type="evidence" value="ECO:0007669"/>
    <property type="project" value="InterPro"/>
</dbReference>
<evidence type="ECO:0000313" key="5">
    <source>
        <dbReference type="Proteomes" id="UP000190857"/>
    </source>
</evidence>
<dbReference type="STRING" id="123320.SAMN06309945_1234"/>
<keyword evidence="1" id="KW-0560">Oxidoreductase</keyword>
<reference evidence="4 5" key="1">
    <citation type="submission" date="2017-02" db="EMBL/GenBank/DDBJ databases">
        <authorList>
            <person name="Peterson S.W."/>
        </authorList>
    </citation>
    <scope>NUCLEOTIDE SEQUENCE [LARGE SCALE GENOMIC DNA]</scope>
    <source>
        <strain evidence="4 5">VKM Ac-2059</strain>
    </source>
</reference>
<feature type="domain" description="Aldehyde dehydrogenase" evidence="3">
    <location>
        <begin position="32"/>
        <end position="427"/>
    </location>
</feature>
<dbReference type="PANTHER" id="PTHR43353:SF3">
    <property type="entry name" value="ALDEHYDE DEHYDROGENASE-RELATED"/>
    <property type="match status" value="1"/>
</dbReference>
<sequence>MTHSPLDTTPDAPEAGSADAATQVTEEQSVVTSAADAAARAHAASTPFALTDRAARADALLAVADALAADADTLVPVGLRETGLAEARLRGELNRTVVQLRLFADTVRAGDYLDVRIDEADPGFALGARPDLRRYLVPVGPVVNFAASNFPFAFSVAGGDTAAALAAGCPVILKAHPGHPELSRLTAQVVVRALAEAGMPDGTFQLIEGQDAGIEALRDPRVAAGSFTGSLGAGRALADIAASRPAPIPFFGELGSVNPVFVTADGLVSAGGADALAAGFVASVSGSAGQLCTKPGFLFVPTGTLAQLDAPIREAAEGVAAHRLLYPKITSGYVERRDTILGVEGVRPVAAGTVEVDDDGHGWVTPTIVSVDLDTLLSAGEDLLDEAFGPLSIVVEYDPATTDLAALVPELFPGSLTATVYAGDTEQSDDLDRLVFALSRHAGRVLFGGWPTGVAVTPAMQHGGPWPATTNDSSTSVGTAALLRFLRPVAFQSAPDRMLPPELRDGNPSSVPRATAPAGESTSWGSTSV</sequence>
<feature type="compositionally biased region" description="Polar residues" evidence="2">
    <location>
        <begin position="520"/>
        <end position="529"/>
    </location>
</feature>
<keyword evidence="5" id="KW-1185">Reference proteome</keyword>
<dbReference type="SUPFAM" id="SSF53720">
    <property type="entry name" value="ALDH-like"/>
    <property type="match status" value="1"/>
</dbReference>
<evidence type="ECO:0000313" key="4">
    <source>
        <dbReference type="EMBL" id="SKC46566.1"/>
    </source>
</evidence>
<feature type="compositionally biased region" description="Polar residues" evidence="2">
    <location>
        <begin position="20"/>
        <end position="32"/>
    </location>
</feature>
<evidence type="ECO:0000256" key="1">
    <source>
        <dbReference type="ARBA" id="ARBA00023002"/>
    </source>
</evidence>
<dbReference type="Pfam" id="PF00171">
    <property type="entry name" value="Aldedh"/>
    <property type="match status" value="1"/>
</dbReference>
<dbReference type="InterPro" id="IPR044151">
    <property type="entry name" value="ALDH_KGSADH"/>
</dbReference>
<dbReference type="Gene3D" id="3.40.605.10">
    <property type="entry name" value="Aldehyde Dehydrogenase, Chain A, domain 1"/>
    <property type="match status" value="2"/>
</dbReference>
<dbReference type="InterPro" id="IPR050740">
    <property type="entry name" value="Aldehyde_DH_Superfamily"/>
</dbReference>
<proteinExistence type="predicted"/>